<evidence type="ECO:0000313" key="3">
    <source>
        <dbReference type="Proteomes" id="UP001231924"/>
    </source>
</evidence>
<dbReference type="Gene3D" id="3.90.1570.10">
    <property type="entry name" value="tt1808, chain A"/>
    <property type="match status" value="1"/>
</dbReference>
<evidence type="ECO:0000313" key="2">
    <source>
        <dbReference type="EMBL" id="MDL5158626.1"/>
    </source>
</evidence>
<accession>A0ABT7MD82</accession>
<keyword evidence="2" id="KW-0255">Endonuclease</keyword>
<dbReference type="InterPro" id="IPR012296">
    <property type="entry name" value="Nuclease_put_TT1808"/>
</dbReference>
<keyword evidence="2" id="KW-0540">Nuclease</keyword>
<dbReference type="PANTHER" id="PTHR34107:SF4">
    <property type="entry name" value="SLL1222 PROTEIN"/>
    <property type="match status" value="1"/>
</dbReference>
<dbReference type="CDD" id="cd06260">
    <property type="entry name" value="DUF820-like"/>
    <property type="match status" value="1"/>
</dbReference>
<organism evidence="2 3">
    <name type="scientific">Actinomycetospora termitidis</name>
    <dbReference type="NCBI Taxonomy" id="3053470"/>
    <lineage>
        <taxon>Bacteria</taxon>
        <taxon>Bacillati</taxon>
        <taxon>Actinomycetota</taxon>
        <taxon>Actinomycetes</taxon>
        <taxon>Pseudonocardiales</taxon>
        <taxon>Pseudonocardiaceae</taxon>
        <taxon>Actinomycetospora</taxon>
    </lineage>
</organism>
<keyword evidence="2" id="KW-0378">Hydrolase</keyword>
<keyword evidence="3" id="KW-1185">Reference proteome</keyword>
<dbReference type="SUPFAM" id="SSF52980">
    <property type="entry name" value="Restriction endonuclease-like"/>
    <property type="match status" value="1"/>
</dbReference>
<dbReference type="InterPro" id="IPR008538">
    <property type="entry name" value="Uma2"/>
</dbReference>
<dbReference type="Pfam" id="PF05685">
    <property type="entry name" value="Uma2"/>
    <property type="match status" value="1"/>
</dbReference>
<dbReference type="RefSeq" id="WP_286055164.1">
    <property type="nucleotide sequence ID" value="NZ_JASVWF010000005.1"/>
</dbReference>
<name>A0ABT7MD82_9PSEU</name>
<dbReference type="GO" id="GO:0004519">
    <property type="term" value="F:endonuclease activity"/>
    <property type="evidence" value="ECO:0007669"/>
    <property type="project" value="UniProtKB-KW"/>
</dbReference>
<gene>
    <name evidence="2" type="ORF">QRT03_21845</name>
</gene>
<feature type="domain" description="Putative restriction endonuclease" evidence="1">
    <location>
        <begin position="22"/>
        <end position="158"/>
    </location>
</feature>
<dbReference type="InterPro" id="IPR011335">
    <property type="entry name" value="Restrct_endonuc-II-like"/>
</dbReference>
<evidence type="ECO:0000259" key="1">
    <source>
        <dbReference type="Pfam" id="PF05685"/>
    </source>
</evidence>
<sequence>MTMTAAGSAWPPRPPDHLIDLAEWEALPEDDSARYELVEGVMVVSPRPALRHQDLVFEFCAQLRAQLGDALTALPEVELVVDDGGGRGPATVRVPDLVVVPRAVVPDRARVLPVDVLAVLEIVSPGSRRTDRVAKLAEYAEVGIAHYVIVDPDGAMAEFVLEGVSYRLVAEHRGPAALAFGPTITR</sequence>
<protein>
    <submittedName>
        <fullName evidence="2">Uma2 family endonuclease</fullName>
    </submittedName>
</protein>
<dbReference type="EMBL" id="JASVWF010000005">
    <property type="protein sequence ID" value="MDL5158626.1"/>
    <property type="molecule type" value="Genomic_DNA"/>
</dbReference>
<comment type="caution">
    <text evidence="2">The sequence shown here is derived from an EMBL/GenBank/DDBJ whole genome shotgun (WGS) entry which is preliminary data.</text>
</comment>
<dbReference type="Proteomes" id="UP001231924">
    <property type="component" value="Unassembled WGS sequence"/>
</dbReference>
<reference evidence="2 3" key="1">
    <citation type="submission" date="2023-06" db="EMBL/GenBank/DDBJ databases">
        <title>Actinomycetospora Odt1-22.</title>
        <authorList>
            <person name="Supong K."/>
        </authorList>
    </citation>
    <scope>NUCLEOTIDE SEQUENCE [LARGE SCALE GENOMIC DNA]</scope>
    <source>
        <strain evidence="2 3">Odt1-22</strain>
    </source>
</reference>
<dbReference type="PANTHER" id="PTHR34107">
    <property type="entry name" value="SLL0198 PROTEIN-RELATED"/>
    <property type="match status" value="1"/>
</dbReference>
<proteinExistence type="predicted"/>